<dbReference type="EMBL" id="JASCZI010272825">
    <property type="protein sequence ID" value="MED6223602.1"/>
    <property type="molecule type" value="Genomic_DNA"/>
</dbReference>
<dbReference type="CDD" id="cd00590">
    <property type="entry name" value="RRM_SF"/>
    <property type="match status" value="1"/>
</dbReference>
<dbReference type="InterPro" id="IPR035979">
    <property type="entry name" value="RBD_domain_sf"/>
</dbReference>
<dbReference type="Gene3D" id="3.30.70.330">
    <property type="match status" value="1"/>
</dbReference>
<accession>A0ABU6ZNR1</accession>
<organism evidence="1 2">
    <name type="scientific">Stylosanthes scabra</name>
    <dbReference type="NCBI Taxonomy" id="79078"/>
    <lineage>
        <taxon>Eukaryota</taxon>
        <taxon>Viridiplantae</taxon>
        <taxon>Streptophyta</taxon>
        <taxon>Embryophyta</taxon>
        <taxon>Tracheophyta</taxon>
        <taxon>Spermatophyta</taxon>
        <taxon>Magnoliopsida</taxon>
        <taxon>eudicotyledons</taxon>
        <taxon>Gunneridae</taxon>
        <taxon>Pentapetalae</taxon>
        <taxon>rosids</taxon>
        <taxon>fabids</taxon>
        <taxon>Fabales</taxon>
        <taxon>Fabaceae</taxon>
        <taxon>Papilionoideae</taxon>
        <taxon>50 kb inversion clade</taxon>
        <taxon>dalbergioids sensu lato</taxon>
        <taxon>Dalbergieae</taxon>
        <taxon>Pterocarpus clade</taxon>
        <taxon>Stylosanthes</taxon>
    </lineage>
</organism>
<reference evidence="1 2" key="1">
    <citation type="journal article" date="2023" name="Plants (Basel)">
        <title>Bridging the Gap: Combining Genomics and Transcriptomics Approaches to Understand Stylosanthes scabra, an Orphan Legume from the Brazilian Caatinga.</title>
        <authorList>
            <person name="Ferreira-Neto J.R.C."/>
            <person name="da Silva M.D."/>
            <person name="Binneck E."/>
            <person name="de Melo N.F."/>
            <person name="da Silva R.H."/>
            <person name="de Melo A.L.T.M."/>
            <person name="Pandolfi V."/>
            <person name="Bustamante F.O."/>
            <person name="Brasileiro-Vidal A.C."/>
            <person name="Benko-Iseppon A.M."/>
        </authorList>
    </citation>
    <scope>NUCLEOTIDE SEQUENCE [LARGE SCALE GENOMIC DNA]</scope>
    <source>
        <tissue evidence="1">Leaves</tissue>
    </source>
</reference>
<gene>
    <name evidence="1" type="ORF">PIB30_075524</name>
</gene>
<evidence type="ECO:0000313" key="1">
    <source>
        <dbReference type="EMBL" id="MED6223602.1"/>
    </source>
</evidence>
<evidence type="ECO:0008006" key="3">
    <source>
        <dbReference type="Google" id="ProtNLM"/>
    </source>
</evidence>
<keyword evidence="2" id="KW-1185">Reference proteome</keyword>
<sequence length="375" mass="43503">MDGYVKDIYVSRKKRRNSKGTFAFVRFWEYGRVMKAIARLNGKPWHAYKLFVSLSKFRRDGGPRWENMEHEKHVGGQGKRQTQKWIPVKNKIGEGTTTGQSLAQKQHTELCRRKEVQGVWSEEQKERLQRSFLGVCVKLIDFRKVMNRLLEEWNGPGNVECLDVGPYKCLVMFSSPETRDAAMKDELLISIFDEVRPHWELVWSLSRRVWIEIMGLLVNMWCVENISMITKLWGKMILIDDRTEASKSFSIARVLIDSFQWEEIHEWISIKIEDRVLDVFVKEFGSEVYSVESHPDRGVIVSETMDATNSMPMVEESRMEVETSPVTDTCGNLNLKFVVDPLIDVINNSILDYVHQSNYGRENDGGEHGKCATKL</sequence>
<protein>
    <recommendedName>
        <fullName evidence="3">RRM domain-containing protein</fullName>
    </recommendedName>
</protein>
<dbReference type="Proteomes" id="UP001341840">
    <property type="component" value="Unassembled WGS sequence"/>
</dbReference>
<dbReference type="SUPFAM" id="SSF54928">
    <property type="entry name" value="RNA-binding domain, RBD"/>
    <property type="match status" value="1"/>
</dbReference>
<comment type="caution">
    <text evidence="1">The sequence shown here is derived from an EMBL/GenBank/DDBJ whole genome shotgun (WGS) entry which is preliminary data.</text>
</comment>
<evidence type="ECO:0000313" key="2">
    <source>
        <dbReference type="Proteomes" id="UP001341840"/>
    </source>
</evidence>
<dbReference type="InterPro" id="IPR012677">
    <property type="entry name" value="Nucleotide-bd_a/b_plait_sf"/>
</dbReference>
<proteinExistence type="predicted"/>
<name>A0ABU6ZNR1_9FABA</name>